<dbReference type="EMBL" id="JAMSHJ010000005">
    <property type="protein sequence ID" value="KAI5404973.1"/>
    <property type="molecule type" value="Genomic_DNA"/>
</dbReference>
<name>A0A9D4WNZ5_PEA</name>
<evidence type="ECO:0000313" key="1">
    <source>
        <dbReference type="EMBL" id="KAI5404973.1"/>
    </source>
</evidence>
<gene>
    <name evidence="1" type="ORF">KIW84_051941</name>
</gene>
<reference evidence="1 2" key="1">
    <citation type="journal article" date="2022" name="Nat. Genet.">
        <title>Improved pea reference genome and pan-genome highlight genomic features and evolutionary characteristics.</title>
        <authorList>
            <person name="Yang T."/>
            <person name="Liu R."/>
            <person name="Luo Y."/>
            <person name="Hu S."/>
            <person name="Wang D."/>
            <person name="Wang C."/>
            <person name="Pandey M.K."/>
            <person name="Ge S."/>
            <person name="Xu Q."/>
            <person name="Li N."/>
            <person name="Li G."/>
            <person name="Huang Y."/>
            <person name="Saxena R.K."/>
            <person name="Ji Y."/>
            <person name="Li M."/>
            <person name="Yan X."/>
            <person name="He Y."/>
            <person name="Liu Y."/>
            <person name="Wang X."/>
            <person name="Xiang C."/>
            <person name="Varshney R.K."/>
            <person name="Ding H."/>
            <person name="Gao S."/>
            <person name="Zong X."/>
        </authorList>
    </citation>
    <scope>NUCLEOTIDE SEQUENCE [LARGE SCALE GENOMIC DNA]</scope>
    <source>
        <strain evidence="1 2">cv. Zhongwan 6</strain>
    </source>
</reference>
<dbReference type="AlphaFoldDB" id="A0A9D4WNZ5"/>
<keyword evidence="2" id="KW-1185">Reference proteome</keyword>
<organism evidence="1 2">
    <name type="scientific">Pisum sativum</name>
    <name type="common">Garden pea</name>
    <name type="synonym">Lathyrus oleraceus</name>
    <dbReference type="NCBI Taxonomy" id="3888"/>
    <lineage>
        <taxon>Eukaryota</taxon>
        <taxon>Viridiplantae</taxon>
        <taxon>Streptophyta</taxon>
        <taxon>Embryophyta</taxon>
        <taxon>Tracheophyta</taxon>
        <taxon>Spermatophyta</taxon>
        <taxon>Magnoliopsida</taxon>
        <taxon>eudicotyledons</taxon>
        <taxon>Gunneridae</taxon>
        <taxon>Pentapetalae</taxon>
        <taxon>rosids</taxon>
        <taxon>fabids</taxon>
        <taxon>Fabales</taxon>
        <taxon>Fabaceae</taxon>
        <taxon>Papilionoideae</taxon>
        <taxon>50 kb inversion clade</taxon>
        <taxon>NPAAA clade</taxon>
        <taxon>Hologalegina</taxon>
        <taxon>IRL clade</taxon>
        <taxon>Fabeae</taxon>
        <taxon>Lathyrus</taxon>
    </lineage>
</organism>
<accession>A0A9D4WNZ5</accession>
<protein>
    <submittedName>
        <fullName evidence="1">Uncharacterized protein</fullName>
    </submittedName>
</protein>
<comment type="caution">
    <text evidence="1">The sequence shown here is derived from an EMBL/GenBank/DDBJ whole genome shotgun (WGS) entry which is preliminary data.</text>
</comment>
<evidence type="ECO:0000313" key="2">
    <source>
        <dbReference type="Proteomes" id="UP001058974"/>
    </source>
</evidence>
<dbReference type="Gramene" id="Psat05G0194100-T1">
    <property type="protein sequence ID" value="KAI5404973.1"/>
    <property type="gene ID" value="KIW84_051941"/>
</dbReference>
<dbReference type="Proteomes" id="UP001058974">
    <property type="component" value="Chromosome 5"/>
</dbReference>
<proteinExistence type="predicted"/>
<sequence length="155" mass="18226">MIFSMNNCSASIEILNGSNFKKWKKKYLEFTLGIVDSVMALRETKPMINYQSTPKEKEKLAKWERSDRLSLCAIKRTISEHLISGFREKENVKESLTAITKCIAEKDKLKKERSDLTLMIVHDKPHYGKNSWKNKKYTHIVSHRHPEFRKPGKWT</sequence>